<name>A0A1I7YHP5_9BILA</name>
<evidence type="ECO:0000313" key="10">
    <source>
        <dbReference type="Proteomes" id="UP000095287"/>
    </source>
</evidence>
<feature type="transmembrane region" description="Helical" evidence="9">
    <location>
        <begin position="400"/>
        <end position="419"/>
    </location>
</feature>
<feature type="transmembrane region" description="Helical" evidence="9">
    <location>
        <begin position="173"/>
        <end position="194"/>
    </location>
</feature>
<keyword evidence="10" id="KW-1185">Reference proteome</keyword>
<dbReference type="WBParaSite" id="L893_g1645.t1">
    <property type="protein sequence ID" value="L893_g1645.t1"/>
    <property type="gene ID" value="L893_g1645"/>
</dbReference>
<comment type="similarity">
    <text evidence="2">Belongs to the unc-93 family.</text>
</comment>
<feature type="transmembrane region" description="Helical" evidence="9">
    <location>
        <begin position="339"/>
        <end position="363"/>
    </location>
</feature>
<proteinExistence type="inferred from homology"/>
<dbReference type="Proteomes" id="UP000095287">
    <property type="component" value="Unplaced"/>
</dbReference>
<feature type="transmembrane region" description="Helical" evidence="9">
    <location>
        <begin position="300"/>
        <end position="319"/>
    </location>
</feature>
<feature type="transmembrane region" description="Helical" evidence="9">
    <location>
        <begin position="140"/>
        <end position="161"/>
    </location>
</feature>
<evidence type="ECO:0000256" key="8">
    <source>
        <dbReference type="ARBA" id="ARBA00041910"/>
    </source>
</evidence>
<dbReference type="InterPro" id="IPR010291">
    <property type="entry name" value="Ion_channel_UNC-93"/>
</dbReference>
<dbReference type="InterPro" id="IPR051617">
    <property type="entry name" value="UNC-93-like_regulator"/>
</dbReference>
<reference evidence="11" key="1">
    <citation type="submission" date="2016-11" db="UniProtKB">
        <authorList>
            <consortium name="WormBaseParasite"/>
        </authorList>
    </citation>
    <scope>IDENTIFICATION</scope>
</reference>
<dbReference type="InterPro" id="IPR036259">
    <property type="entry name" value="MFS_trans_sf"/>
</dbReference>
<evidence type="ECO:0000256" key="6">
    <source>
        <dbReference type="ARBA" id="ARBA00023180"/>
    </source>
</evidence>
<evidence type="ECO:0000256" key="9">
    <source>
        <dbReference type="SAM" id="Phobius"/>
    </source>
</evidence>
<evidence type="ECO:0000256" key="4">
    <source>
        <dbReference type="ARBA" id="ARBA00022989"/>
    </source>
</evidence>
<feature type="transmembrane region" description="Helical" evidence="9">
    <location>
        <begin position="80"/>
        <end position="99"/>
    </location>
</feature>
<evidence type="ECO:0000256" key="7">
    <source>
        <dbReference type="ARBA" id="ARBA00040302"/>
    </source>
</evidence>
<keyword evidence="3 9" id="KW-0812">Transmembrane</keyword>
<dbReference type="Gene3D" id="1.20.1250.20">
    <property type="entry name" value="MFS general substrate transporter like domains"/>
    <property type="match status" value="2"/>
</dbReference>
<feature type="transmembrane region" description="Helical" evidence="9">
    <location>
        <begin position="268"/>
        <end position="288"/>
    </location>
</feature>
<feature type="transmembrane region" description="Helical" evidence="9">
    <location>
        <begin position="105"/>
        <end position="128"/>
    </location>
</feature>
<evidence type="ECO:0000256" key="2">
    <source>
        <dbReference type="ARBA" id="ARBA00009172"/>
    </source>
</evidence>
<accession>A0A1I7YHP5</accession>
<dbReference type="PANTHER" id="PTHR23294">
    <property type="entry name" value="ET TRANSLATION PRODUCT-RELATED"/>
    <property type="match status" value="1"/>
</dbReference>
<evidence type="ECO:0000313" key="11">
    <source>
        <dbReference type="WBParaSite" id="L893_g1645.t1"/>
    </source>
</evidence>
<feature type="transmembrane region" description="Helical" evidence="9">
    <location>
        <begin position="228"/>
        <end position="248"/>
    </location>
</feature>
<sequence>MIPLVDNELLNVIQVSIGFFFIFCAFNSQGFIEETVISNASEGGNVSKYAGYTSMAIIYGVFTLSNFAAAPVVRLLGPRWGMVFGSSCYAAFQAGFLHLNETYLYISSAVLGLGAAVLWTGQGNYLALNSTEANSKRNSGVLWGISQCCIAFGGLFLYLMFQNSDSHISDSTVTTVYGVFTGLSIVGVITIALLRTPPRVASGENVEEDLSHGQLLIATFKLMFKPEMLFLSMVFIYTGIELSFWSGIYPTSISFTKKLGKNTNALLGLNAMAQGLGHFTGGLLFGILGDKTRRWGREPIILLATTVHIATFAGVYINIPSNAPLEKTNNTSLIEPSIALALVCGGLLCFADACWNTQIYGFLVDNFKGQSAQAFSIFKFYQSALACAAFFYGSRLQLEWHLVILTVTVVFGAISFFLAEYVMRRKRETLELATHENNATEHF</sequence>
<keyword evidence="6" id="KW-0325">Glycoprotein</keyword>
<keyword evidence="5 9" id="KW-0472">Membrane</keyword>
<protein>
    <recommendedName>
        <fullName evidence="7">UNC93-like protein MFSD11</fullName>
    </recommendedName>
    <alternativeName>
        <fullName evidence="8">Major facilitator superfamily domain-containing protein 11</fullName>
    </alternativeName>
</protein>
<evidence type="ECO:0000256" key="5">
    <source>
        <dbReference type="ARBA" id="ARBA00023136"/>
    </source>
</evidence>
<dbReference type="AlphaFoldDB" id="A0A1I7YHP5"/>
<dbReference type="GO" id="GO:0016020">
    <property type="term" value="C:membrane"/>
    <property type="evidence" value="ECO:0007669"/>
    <property type="project" value="UniProtKB-SubCell"/>
</dbReference>
<feature type="transmembrane region" description="Helical" evidence="9">
    <location>
        <begin position="52"/>
        <end position="73"/>
    </location>
</feature>
<evidence type="ECO:0000256" key="3">
    <source>
        <dbReference type="ARBA" id="ARBA00022692"/>
    </source>
</evidence>
<feature type="transmembrane region" description="Helical" evidence="9">
    <location>
        <begin position="375"/>
        <end position="394"/>
    </location>
</feature>
<keyword evidence="4 9" id="KW-1133">Transmembrane helix</keyword>
<dbReference type="Pfam" id="PF05978">
    <property type="entry name" value="UNC-93"/>
    <property type="match status" value="1"/>
</dbReference>
<dbReference type="SUPFAM" id="SSF103473">
    <property type="entry name" value="MFS general substrate transporter"/>
    <property type="match status" value="1"/>
</dbReference>
<feature type="transmembrane region" description="Helical" evidence="9">
    <location>
        <begin position="12"/>
        <end position="32"/>
    </location>
</feature>
<evidence type="ECO:0000256" key="1">
    <source>
        <dbReference type="ARBA" id="ARBA00004141"/>
    </source>
</evidence>
<organism evidence="10 11">
    <name type="scientific">Steinernema glaseri</name>
    <dbReference type="NCBI Taxonomy" id="37863"/>
    <lineage>
        <taxon>Eukaryota</taxon>
        <taxon>Metazoa</taxon>
        <taxon>Ecdysozoa</taxon>
        <taxon>Nematoda</taxon>
        <taxon>Chromadorea</taxon>
        <taxon>Rhabditida</taxon>
        <taxon>Tylenchina</taxon>
        <taxon>Panagrolaimomorpha</taxon>
        <taxon>Strongyloidoidea</taxon>
        <taxon>Steinernematidae</taxon>
        <taxon>Steinernema</taxon>
    </lineage>
</organism>
<dbReference type="PANTHER" id="PTHR23294:SF0">
    <property type="entry name" value="UNC93-LIKE PROTEIN MFSD11"/>
    <property type="match status" value="1"/>
</dbReference>
<comment type="subcellular location">
    <subcellularLocation>
        <location evidence="1">Membrane</location>
        <topology evidence="1">Multi-pass membrane protein</topology>
    </subcellularLocation>
</comment>